<accession>A0A9W9IK76</accession>
<protein>
    <submittedName>
        <fullName evidence="2">Uncharacterized protein</fullName>
    </submittedName>
</protein>
<reference evidence="2" key="2">
    <citation type="journal article" date="2023" name="IMA Fungus">
        <title>Comparative genomic study of the Penicillium genus elucidates a diverse pangenome and 15 lateral gene transfer events.</title>
        <authorList>
            <person name="Petersen C."/>
            <person name="Sorensen T."/>
            <person name="Nielsen M.R."/>
            <person name="Sondergaard T.E."/>
            <person name="Sorensen J.L."/>
            <person name="Fitzpatrick D.A."/>
            <person name="Frisvad J.C."/>
            <person name="Nielsen K.L."/>
        </authorList>
    </citation>
    <scope>NUCLEOTIDE SEQUENCE</scope>
    <source>
        <strain evidence="2">IBT 21917</strain>
    </source>
</reference>
<feature type="compositionally biased region" description="Low complexity" evidence="1">
    <location>
        <begin position="238"/>
        <end position="248"/>
    </location>
</feature>
<dbReference type="AlphaFoldDB" id="A0A9W9IK76"/>
<keyword evidence="3" id="KW-1185">Reference proteome</keyword>
<feature type="region of interest" description="Disordered" evidence="1">
    <location>
        <begin position="238"/>
        <end position="373"/>
    </location>
</feature>
<gene>
    <name evidence="2" type="ORF">N7492_002524</name>
</gene>
<dbReference type="OrthoDB" id="4355879at2759"/>
<feature type="region of interest" description="Disordered" evidence="1">
    <location>
        <begin position="191"/>
        <end position="221"/>
    </location>
</feature>
<reference evidence="2" key="1">
    <citation type="submission" date="2022-11" db="EMBL/GenBank/DDBJ databases">
        <authorList>
            <person name="Petersen C."/>
        </authorList>
    </citation>
    <scope>NUCLEOTIDE SEQUENCE</scope>
    <source>
        <strain evidence="2">IBT 21917</strain>
    </source>
</reference>
<sequence length="386" mass="41538">MCLEEARYRGVGGALRWRPGLGGGQQDLLEQVLWGSTNHNDPSLVVLAWELTCFVAQLVCVVDPASPQPWLLRIELAPDYIRLGLTWAGPDSAVPVAWHLFSVGMFDILNRPSAADIMFAHTLYDAWPVLLGKLGSHFGAPLGVAAQWWRPCTIPRSMEIDMCDPGPEIDMPDVDGDGYAGDDNNGWCSGGGWSLPGAFQSGPAPTTPPANPMDTDSGSNTDNLLLLAEVALLNVPAPATSAPSSSAPAPLPAPMPAPLQADDEREEVTRGLLEGLVVDGEEEKEEEEWDGGEVWDGWEGEDEEMVVGDGEGGVGREEGEMNEEEGEMNEEEEETEVESEEETEVEVKAEEETEEESSGDDPGPPDEPVSVRDYLLALARAMGAED</sequence>
<proteinExistence type="predicted"/>
<evidence type="ECO:0000313" key="2">
    <source>
        <dbReference type="EMBL" id="KAJ5179314.1"/>
    </source>
</evidence>
<evidence type="ECO:0000256" key="1">
    <source>
        <dbReference type="SAM" id="MobiDB-lite"/>
    </source>
</evidence>
<feature type="compositionally biased region" description="Acidic residues" evidence="1">
    <location>
        <begin position="320"/>
        <end position="344"/>
    </location>
</feature>
<organism evidence="2 3">
    <name type="scientific">Penicillium capsulatum</name>
    <dbReference type="NCBI Taxonomy" id="69766"/>
    <lineage>
        <taxon>Eukaryota</taxon>
        <taxon>Fungi</taxon>
        <taxon>Dikarya</taxon>
        <taxon>Ascomycota</taxon>
        <taxon>Pezizomycotina</taxon>
        <taxon>Eurotiomycetes</taxon>
        <taxon>Eurotiomycetidae</taxon>
        <taxon>Eurotiales</taxon>
        <taxon>Aspergillaceae</taxon>
        <taxon>Penicillium</taxon>
    </lineage>
</organism>
<dbReference type="EMBL" id="JAPQKO010000002">
    <property type="protein sequence ID" value="KAJ5179314.1"/>
    <property type="molecule type" value="Genomic_DNA"/>
</dbReference>
<evidence type="ECO:0000313" key="3">
    <source>
        <dbReference type="Proteomes" id="UP001146351"/>
    </source>
</evidence>
<feature type="compositionally biased region" description="Acidic residues" evidence="1">
    <location>
        <begin position="279"/>
        <end position="306"/>
    </location>
</feature>
<name>A0A9W9IK76_9EURO</name>
<dbReference type="Proteomes" id="UP001146351">
    <property type="component" value="Unassembled WGS sequence"/>
</dbReference>
<comment type="caution">
    <text evidence="2">The sequence shown here is derived from an EMBL/GenBank/DDBJ whole genome shotgun (WGS) entry which is preliminary data.</text>
</comment>